<dbReference type="PANTHER" id="PTHR42815">
    <property type="entry name" value="FAD-BINDING, PUTATIVE (AFU_ORTHOLOGUE AFUA_6G07600)-RELATED"/>
    <property type="match status" value="1"/>
</dbReference>
<dbReference type="EMBL" id="CADCWM010000448">
    <property type="protein sequence ID" value="CAA9559994.1"/>
    <property type="molecule type" value="Genomic_DNA"/>
</dbReference>
<dbReference type="InterPro" id="IPR024029">
    <property type="entry name" value="Pyridox_Oxase_FMN-dep"/>
</dbReference>
<dbReference type="AlphaFoldDB" id="A0A6J4UV34"/>
<dbReference type="Pfam" id="PF01243">
    <property type="entry name" value="PNPOx_N"/>
    <property type="match status" value="1"/>
</dbReference>
<dbReference type="InterPro" id="IPR012349">
    <property type="entry name" value="Split_barrel_FMN-bd"/>
</dbReference>
<proteinExistence type="predicted"/>
<feature type="domain" description="Pyridoxamine 5'-phosphate oxidase N-terminal" evidence="1">
    <location>
        <begin position="38"/>
        <end position="159"/>
    </location>
</feature>
<reference evidence="2" key="1">
    <citation type="submission" date="2020-02" db="EMBL/GenBank/DDBJ databases">
        <authorList>
            <person name="Meier V. D."/>
        </authorList>
    </citation>
    <scope>NUCLEOTIDE SEQUENCE</scope>
    <source>
        <strain evidence="2">AVDCRST_MAG88</strain>
    </source>
</reference>
<dbReference type="NCBIfam" id="TIGR04025">
    <property type="entry name" value="PPOX_FMN_DR2398"/>
    <property type="match status" value="1"/>
</dbReference>
<dbReference type="InterPro" id="IPR011576">
    <property type="entry name" value="Pyridox_Oxase_N"/>
</dbReference>
<sequence>METRMIYRFTDVVESEEELRELAGAPSELVIRKQLAALDEHCRAFIALSPFLMLGTVGAAGGCDVSPRGDAPGFVLVLDDRTLVIPERPGNRRFDTLRNILQTGAIGLLFVVPGVEETLRVNGHARLIRDTDLLERTAVRGKRPLLAIGVEVDECFFHCAKAFKRSGLWDSAGWPDRAALPSLGRILVDQVRPADTTVDDLERYIEESYTKRLY</sequence>
<dbReference type="PANTHER" id="PTHR42815:SF2">
    <property type="entry name" value="FAD-BINDING, PUTATIVE (AFU_ORTHOLOGUE AFUA_6G07600)-RELATED"/>
    <property type="match status" value="1"/>
</dbReference>
<dbReference type="GO" id="GO:0016787">
    <property type="term" value="F:hydrolase activity"/>
    <property type="evidence" value="ECO:0007669"/>
    <property type="project" value="UniProtKB-KW"/>
</dbReference>
<organism evidence="2">
    <name type="scientific">uncultured Thermomicrobiales bacterium</name>
    <dbReference type="NCBI Taxonomy" id="1645740"/>
    <lineage>
        <taxon>Bacteria</taxon>
        <taxon>Pseudomonadati</taxon>
        <taxon>Thermomicrobiota</taxon>
        <taxon>Thermomicrobia</taxon>
        <taxon>Thermomicrobiales</taxon>
        <taxon>environmental samples</taxon>
    </lineage>
</organism>
<dbReference type="SUPFAM" id="SSF50475">
    <property type="entry name" value="FMN-binding split barrel"/>
    <property type="match status" value="1"/>
</dbReference>
<gene>
    <name evidence="2" type="ORF">AVDCRST_MAG88-1413</name>
</gene>
<keyword evidence="2" id="KW-0378">Hydrolase</keyword>
<protein>
    <submittedName>
        <fullName evidence="2">Phosphohydrolase (MutT/nudix family protein)</fullName>
    </submittedName>
</protein>
<name>A0A6J4UV34_9BACT</name>
<evidence type="ECO:0000313" key="2">
    <source>
        <dbReference type="EMBL" id="CAA9559994.1"/>
    </source>
</evidence>
<evidence type="ECO:0000259" key="1">
    <source>
        <dbReference type="Pfam" id="PF01243"/>
    </source>
</evidence>
<dbReference type="Gene3D" id="2.30.110.10">
    <property type="entry name" value="Electron Transport, Fmn-binding Protein, Chain A"/>
    <property type="match status" value="1"/>
</dbReference>
<accession>A0A6J4UV34</accession>